<evidence type="ECO:0000256" key="2">
    <source>
        <dbReference type="ARBA" id="ARBA00022679"/>
    </source>
</evidence>
<dbReference type="InterPro" id="IPR029063">
    <property type="entry name" value="SAM-dependent_MTases_sf"/>
</dbReference>
<dbReference type="RefSeq" id="WP_328237613.1">
    <property type="nucleotide sequence ID" value="NZ_JAROAS010000022.1"/>
</dbReference>
<evidence type="ECO:0000259" key="3">
    <source>
        <dbReference type="Pfam" id="PF13649"/>
    </source>
</evidence>
<dbReference type="GO" id="GO:0032259">
    <property type="term" value="P:methylation"/>
    <property type="evidence" value="ECO:0007669"/>
    <property type="project" value="UniProtKB-KW"/>
</dbReference>
<reference evidence="4 5" key="1">
    <citation type="submission" date="2023-03" db="EMBL/GenBank/DDBJ databases">
        <title>Bacillus Genome Sequencing.</title>
        <authorList>
            <person name="Dunlap C."/>
        </authorList>
    </citation>
    <scope>NUCLEOTIDE SEQUENCE [LARGE SCALE GENOMIC DNA]</scope>
    <source>
        <strain evidence="4 5">B-4107</strain>
    </source>
</reference>
<dbReference type="SUPFAM" id="SSF53335">
    <property type="entry name" value="S-adenosyl-L-methionine-dependent methyltransferases"/>
    <property type="match status" value="1"/>
</dbReference>
<dbReference type="Gene3D" id="3.40.50.150">
    <property type="entry name" value="Vaccinia Virus protein VP39"/>
    <property type="match status" value="1"/>
</dbReference>
<dbReference type="GO" id="GO:0008168">
    <property type="term" value="F:methyltransferase activity"/>
    <property type="evidence" value="ECO:0007669"/>
    <property type="project" value="UniProtKB-KW"/>
</dbReference>
<dbReference type="CDD" id="cd02440">
    <property type="entry name" value="AdoMet_MTases"/>
    <property type="match status" value="1"/>
</dbReference>
<dbReference type="PANTHER" id="PTHR43861:SF1">
    <property type="entry name" value="TRANS-ACONITATE 2-METHYLTRANSFERASE"/>
    <property type="match status" value="1"/>
</dbReference>
<evidence type="ECO:0000313" key="5">
    <source>
        <dbReference type="Proteomes" id="UP001341820"/>
    </source>
</evidence>
<proteinExistence type="predicted"/>
<dbReference type="EMBL" id="JAROAS010000022">
    <property type="protein sequence ID" value="MED4128872.1"/>
    <property type="molecule type" value="Genomic_DNA"/>
</dbReference>
<sequence length="256" mass="29858">MGKTSFKEGMVANQFDAYNDILEQTLGFRFVFQALIENPDSKTILDYGCGPGKVAYRLAERTDLNIIAVDESKEMLEIASEKRDHPKIDYRLIQDDRLSFIKDNSVDGAIACYVFINTEKKDRIQRIMKEIYRVLKPQSPFVILDTNPDSTGIAFSTFQNGLSGKKYSYGEARQEWLHIENQDDLILNDFHWPKSMYQELLKKVGFQEIEQIEPTLRDIPAEELQMIEQKHTFNQWKNEWDSPPFVLYRSIKPAQE</sequence>
<comment type="caution">
    <text evidence="4">The sequence shown here is derived from an EMBL/GenBank/DDBJ whole genome shotgun (WGS) entry which is preliminary data.</text>
</comment>
<accession>A0ABU6NLJ3</accession>
<dbReference type="Proteomes" id="UP001341820">
    <property type="component" value="Unassembled WGS sequence"/>
</dbReference>
<dbReference type="InterPro" id="IPR041698">
    <property type="entry name" value="Methyltransf_25"/>
</dbReference>
<dbReference type="Pfam" id="PF13649">
    <property type="entry name" value="Methyltransf_25"/>
    <property type="match status" value="1"/>
</dbReference>
<keyword evidence="5" id="KW-1185">Reference proteome</keyword>
<dbReference type="PANTHER" id="PTHR43861">
    <property type="entry name" value="TRANS-ACONITATE 2-METHYLTRANSFERASE-RELATED"/>
    <property type="match status" value="1"/>
</dbReference>
<gene>
    <name evidence="4" type="ORF">P5F74_12060</name>
</gene>
<organism evidence="4 5">
    <name type="scientific">Shouchella miscanthi</name>
    <dbReference type="NCBI Taxonomy" id="2598861"/>
    <lineage>
        <taxon>Bacteria</taxon>
        <taxon>Bacillati</taxon>
        <taxon>Bacillota</taxon>
        <taxon>Bacilli</taxon>
        <taxon>Bacillales</taxon>
        <taxon>Bacillaceae</taxon>
        <taxon>Shouchella</taxon>
    </lineage>
</organism>
<evidence type="ECO:0000313" key="4">
    <source>
        <dbReference type="EMBL" id="MED4128872.1"/>
    </source>
</evidence>
<name>A0ABU6NLJ3_9BACI</name>
<protein>
    <submittedName>
        <fullName evidence="4">Methyltransferase domain-containing protein</fullName>
    </submittedName>
</protein>
<evidence type="ECO:0000256" key="1">
    <source>
        <dbReference type="ARBA" id="ARBA00022603"/>
    </source>
</evidence>
<feature type="domain" description="Methyltransferase" evidence="3">
    <location>
        <begin position="44"/>
        <end position="137"/>
    </location>
</feature>
<keyword evidence="1 4" id="KW-0489">Methyltransferase</keyword>
<keyword evidence="2" id="KW-0808">Transferase</keyword>